<dbReference type="InterPro" id="IPR011054">
    <property type="entry name" value="Rudment_hybrid_motif"/>
</dbReference>
<name>A0A433DA13_9FUNG</name>
<keyword evidence="1" id="KW-0436">Ligase</keyword>
<dbReference type="Gene3D" id="3.30.470.20">
    <property type="entry name" value="ATP-grasp fold, B domain"/>
    <property type="match status" value="1"/>
</dbReference>
<organism evidence="7 8">
    <name type="scientific">Jimgerdemannia flammicorona</name>
    <dbReference type="NCBI Taxonomy" id="994334"/>
    <lineage>
        <taxon>Eukaryota</taxon>
        <taxon>Fungi</taxon>
        <taxon>Fungi incertae sedis</taxon>
        <taxon>Mucoromycota</taxon>
        <taxon>Mucoromycotina</taxon>
        <taxon>Endogonomycetes</taxon>
        <taxon>Endogonales</taxon>
        <taxon>Endogonaceae</taxon>
        <taxon>Jimgerdemannia</taxon>
    </lineage>
</organism>
<dbReference type="GO" id="GO:0005524">
    <property type="term" value="F:ATP binding"/>
    <property type="evidence" value="ECO:0007669"/>
    <property type="project" value="UniProtKB-KW"/>
</dbReference>
<dbReference type="Gene3D" id="3.30.700.40">
    <property type="match status" value="1"/>
</dbReference>
<evidence type="ECO:0000259" key="6">
    <source>
        <dbReference type="PROSITE" id="PS50979"/>
    </source>
</evidence>
<dbReference type="InterPro" id="IPR050856">
    <property type="entry name" value="Biotin_carboxylase_complex"/>
</dbReference>
<dbReference type="EMBL" id="RBNI01004204">
    <property type="protein sequence ID" value="RUP47710.1"/>
    <property type="molecule type" value="Genomic_DNA"/>
</dbReference>
<evidence type="ECO:0000256" key="1">
    <source>
        <dbReference type="ARBA" id="ARBA00022598"/>
    </source>
</evidence>
<dbReference type="SMART" id="SM00878">
    <property type="entry name" value="Biotin_carb_C"/>
    <property type="match status" value="1"/>
</dbReference>
<dbReference type="GO" id="GO:0004485">
    <property type="term" value="F:methylcrotonoyl-CoA carboxylase activity"/>
    <property type="evidence" value="ECO:0007669"/>
    <property type="project" value="TreeGrafter"/>
</dbReference>
<feature type="domain" description="Biotin carboxylation" evidence="6">
    <location>
        <begin position="1"/>
        <end position="73"/>
    </location>
</feature>
<evidence type="ECO:0000256" key="3">
    <source>
        <dbReference type="ARBA" id="ARBA00022840"/>
    </source>
</evidence>
<evidence type="ECO:0000313" key="7">
    <source>
        <dbReference type="EMBL" id="RUP47710.1"/>
    </source>
</evidence>
<comment type="caution">
    <text evidence="7">The sequence shown here is derived from an EMBL/GenBank/DDBJ whole genome shotgun (WGS) entry which is preliminary data.</text>
</comment>
<reference evidence="7 8" key="1">
    <citation type="journal article" date="2018" name="New Phytol.">
        <title>Phylogenomics of Endogonaceae and evolution of mycorrhizas within Mucoromycota.</title>
        <authorList>
            <person name="Chang Y."/>
            <person name="Desiro A."/>
            <person name="Na H."/>
            <person name="Sandor L."/>
            <person name="Lipzen A."/>
            <person name="Clum A."/>
            <person name="Barry K."/>
            <person name="Grigoriev I.V."/>
            <person name="Martin F.M."/>
            <person name="Stajich J.E."/>
            <person name="Smith M.E."/>
            <person name="Bonito G."/>
            <person name="Spatafora J.W."/>
        </authorList>
    </citation>
    <scope>NUCLEOTIDE SEQUENCE [LARGE SCALE GENOMIC DNA]</scope>
    <source>
        <strain evidence="7 8">GMNB39</strain>
    </source>
</reference>
<keyword evidence="8" id="KW-1185">Reference proteome</keyword>
<keyword evidence="4" id="KW-0092">Biotin</keyword>
<proteinExistence type="predicted"/>
<sequence>MIAKLVVRGEDRTDALRVLRRALGQYQIFSFVCRDALQIIGLNTNIAFLKTVAEHPEFIKGEVETGFIQQYESDLLKTTDTAGPDPALLAVAANAIVLQERATAAASDVHDPHNPFITLPHPLRINAVHTRRLSFRSGEDYEYTVELVTARGDTMGALDVHIVDAKTGDEVASYEQGQTRREGSWPRSASEGSGPMLLSRGRRSQCLMR</sequence>
<accession>A0A433DA13</accession>
<dbReference type="PROSITE" id="PS50979">
    <property type="entry name" value="BC"/>
    <property type="match status" value="1"/>
</dbReference>
<dbReference type="InterPro" id="IPR005482">
    <property type="entry name" value="Biotin_COase_C"/>
</dbReference>
<dbReference type="PANTHER" id="PTHR18866">
    <property type="entry name" value="CARBOXYLASE:PYRUVATE/ACETYL-COA/PROPIONYL-COA CARBOXYLASE"/>
    <property type="match status" value="1"/>
</dbReference>
<evidence type="ECO:0000256" key="4">
    <source>
        <dbReference type="ARBA" id="ARBA00023267"/>
    </source>
</evidence>
<evidence type="ECO:0000313" key="8">
    <source>
        <dbReference type="Proteomes" id="UP000268093"/>
    </source>
</evidence>
<dbReference type="OrthoDB" id="196847at2759"/>
<dbReference type="Pfam" id="PF02785">
    <property type="entry name" value="Biotin_carb_C"/>
    <property type="match status" value="1"/>
</dbReference>
<dbReference type="AlphaFoldDB" id="A0A433DA13"/>
<dbReference type="Proteomes" id="UP000268093">
    <property type="component" value="Unassembled WGS sequence"/>
</dbReference>
<protein>
    <recommendedName>
        <fullName evidence="6">Biotin carboxylation domain-containing protein</fullName>
    </recommendedName>
</protein>
<dbReference type="PANTHER" id="PTHR18866:SF33">
    <property type="entry name" value="METHYLCROTONOYL-COA CARBOXYLASE SUBUNIT ALPHA, MITOCHONDRIAL-RELATED"/>
    <property type="match status" value="1"/>
</dbReference>
<feature type="region of interest" description="Disordered" evidence="5">
    <location>
        <begin position="171"/>
        <end position="209"/>
    </location>
</feature>
<evidence type="ECO:0000256" key="5">
    <source>
        <dbReference type="SAM" id="MobiDB-lite"/>
    </source>
</evidence>
<dbReference type="SUPFAM" id="SSF51246">
    <property type="entry name" value="Rudiment single hybrid motif"/>
    <property type="match status" value="1"/>
</dbReference>
<dbReference type="InterPro" id="IPR011764">
    <property type="entry name" value="Biotin_carboxylation_dom"/>
</dbReference>
<keyword evidence="3" id="KW-0067">ATP-binding</keyword>
<evidence type="ECO:0000256" key="2">
    <source>
        <dbReference type="ARBA" id="ARBA00022741"/>
    </source>
</evidence>
<keyword evidence="2" id="KW-0547">Nucleotide-binding</keyword>
<gene>
    <name evidence="7" type="ORF">BC936DRAFT_145423</name>
</gene>
<dbReference type="GO" id="GO:0005739">
    <property type="term" value="C:mitochondrion"/>
    <property type="evidence" value="ECO:0007669"/>
    <property type="project" value="TreeGrafter"/>
</dbReference>